<organism evidence="1 2">
    <name type="scientific">Novipirellula caenicola</name>
    <dbReference type="NCBI Taxonomy" id="1536901"/>
    <lineage>
        <taxon>Bacteria</taxon>
        <taxon>Pseudomonadati</taxon>
        <taxon>Planctomycetota</taxon>
        <taxon>Planctomycetia</taxon>
        <taxon>Pirellulales</taxon>
        <taxon>Pirellulaceae</taxon>
        <taxon>Novipirellula</taxon>
    </lineage>
</organism>
<protein>
    <submittedName>
        <fullName evidence="1">Uncharacterized protein</fullName>
    </submittedName>
</protein>
<keyword evidence="2" id="KW-1185">Reference proteome</keyword>
<dbReference type="EMBL" id="BAABRO010000002">
    <property type="protein sequence ID" value="GAA5505949.1"/>
    <property type="molecule type" value="Genomic_DNA"/>
</dbReference>
<name>A0ABP9VL68_9BACT</name>
<evidence type="ECO:0000313" key="2">
    <source>
        <dbReference type="Proteomes" id="UP001416858"/>
    </source>
</evidence>
<gene>
    <name evidence="1" type="ORF">Rcae01_01399</name>
</gene>
<reference evidence="1 2" key="1">
    <citation type="submission" date="2024-02" db="EMBL/GenBank/DDBJ databases">
        <title>Rhodopirellula caenicola NBRC 110016.</title>
        <authorList>
            <person name="Ichikawa N."/>
            <person name="Katano-Makiyama Y."/>
            <person name="Hidaka K."/>
        </authorList>
    </citation>
    <scope>NUCLEOTIDE SEQUENCE [LARGE SCALE GENOMIC DNA]</scope>
    <source>
        <strain evidence="1 2">NBRC 110016</strain>
    </source>
</reference>
<dbReference type="Proteomes" id="UP001416858">
    <property type="component" value="Unassembled WGS sequence"/>
</dbReference>
<comment type="caution">
    <text evidence="1">The sequence shown here is derived from an EMBL/GenBank/DDBJ whole genome shotgun (WGS) entry which is preliminary data.</text>
</comment>
<evidence type="ECO:0000313" key="1">
    <source>
        <dbReference type="EMBL" id="GAA5505949.1"/>
    </source>
</evidence>
<dbReference type="RefSeq" id="WP_345682926.1">
    <property type="nucleotide sequence ID" value="NZ_BAABRO010000002.1"/>
</dbReference>
<accession>A0ABP9VL68</accession>
<sequence>MPVAESDEGGFPKTIDFGTEPLDFYSGAAQAARSTSNDLLTATRRSCILDSD</sequence>
<proteinExistence type="predicted"/>